<organism evidence="1 2">
    <name type="scientific">Elaeophora elaphi</name>
    <dbReference type="NCBI Taxonomy" id="1147741"/>
    <lineage>
        <taxon>Eukaryota</taxon>
        <taxon>Metazoa</taxon>
        <taxon>Ecdysozoa</taxon>
        <taxon>Nematoda</taxon>
        <taxon>Chromadorea</taxon>
        <taxon>Rhabditida</taxon>
        <taxon>Spirurina</taxon>
        <taxon>Spiruromorpha</taxon>
        <taxon>Filarioidea</taxon>
        <taxon>Onchocercidae</taxon>
        <taxon>Elaeophora</taxon>
    </lineage>
</organism>
<evidence type="ECO:0000313" key="1">
    <source>
        <dbReference type="Proteomes" id="UP000050640"/>
    </source>
</evidence>
<dbReference type="STRING" id="1147741.A0A0R3RQD5"/>
<sequence length="115" mass="13163">MCAHQAEFTVAKHVVGFMSIVMDGCIFMWVGSRNRLDTLCFAQNFRGMNLIESPKPNYLTDSFAVKLNKLFPDKQVVFSSDLCIEDASFWTELLQAITNYVSRNDKIFSVVRHCN</sequence>
<dbReference type="AlphaFoldDB" id="A0A0R3RQD5"/>
<evidence type="ECO:0000313" key="2">
    <source>
        <dbReference type="WBParaSite" id="EEL_0000388601-mRNA-1"/>
    </source>
</evidence>
<reference evidence="2" key="1">
    <citation type="submission" date="2017-02" db="UniProtKB">
        <authorList>
            <consortium name="WormBaseParasite"/>
        </authorList>
    </citation>
    <scope>IDENTIFICATION</scope>
</reference>
<keyword evidence="1" id="KW-1185">Reference proteome</keyword>
<proteinExistence type="predicted"/>
<name>A0A0R3RQD5_9BILA</name>
<dbReference type="WBParaSite" id="EEL_0000388601-mRNA-1">
    <property type="protein sequence ID" value="EEL_0000388601-mRNA-1"/>
    <property type="gene ID" value="EEL_0000388601"/>
</dbReference>
<protein>
    <submittedName>
        <fullName evidence="2">DUF155 domain-containing protein</fullName>
    </submittedName>
</protein>
<dbReference type="Proteomes" id="UP000050640">
    <property type="component" value="Unplaced"/>
</dbReference>
<accession>A0A0R3RQD5</accession>